<dbReference type="InterPro" id="IPR003737">
    <property type="entry name" value="GlcNAc_PI_deacetylase-related"/>
</dbReference>
<dbReference type="InterPro" id="IPR024078">
    <property type="entry name" value="LmbE-like_dom_sf"/>
</dbReference>
<sequence length="278" mass="30394">MQAFLRELRRPEVTVLDARRIALVAAHPDDETVGLGAQLPRLAGLRIVHITDGAPADMRDAREHGFASREDYAAARREELETAMAVAGIPPVRLVGLGVADQEASLVMAGLARRLADLFDAQGVALAITHPYEGGHPDHDAACFAVHAAARLLARQGRPAPAVLEMASYHAGPDGNLVTNRFLWRPDCPEVELPLDEEARILKRRLLECHHTQQAVLAQFHLDCERLRPAPAYDFLSPPHEGPPWYENFRWGGLDGAGWRALAAGAIGALELEAPPWR</sequence>
<dbReference type="Pfam" id="PF02585">
    <property type="entry name" value="PIG-L"/>
    <property type="match status" value="1"/>
</dbReference>
<keyword evidence="2" id="KW-1185">Reference proteome</keyword>
<protein>
    <submittedName>
        <fullName evidence="1">PIG-L deacetylase family protein</fullName>
        <ecNumber evidence="1">3.5.1.-</ecNumber>
    </submittedName>
</protein>
<dbReference type="GO" id="GO:0016787">
    <property type="term" value="F:hydrolase activity"/>
    <property type="evidence" value="ECO:0007669"/>
    <property type="project" value="UniProtKB-KW"/>
</dbReference>
<dbReference type="Proteomes" id="UP001596456">
    <property type="component" value="Unassembled WGS sequence"/>
</dbReference>
<name>A0ABW2KQP4_9PROT</name>
<organism evidence="1 2">
    <name type="scientific">Rhodocista pekingensis</name>
    <dbReference type="NCBI Taxonomy" id="201185"/>
    <lineage>
        <taxon>Bacteria</taxon>
        <taxon>Pseudomonadati</taxon>
        <taxon>Pseudomonadota</taxon>
        <taxon>Alphaproteobacteria</taxon>
        <taxon>Rhodospirillales</taxon>
        <taxon>Azospirillaceae</taxon>
        <taxon>Rhodocista</taxon>
    </lineage>
</organism>
<keyword evidence="1" id="KW-0378">Hydrolase</keyword>
<gene>
    <name evidence="1" type="ORF">ACFQPS_00890</name>
</gene>
<dbReference type="PANTHER" id="PTHR12993">
    <property type="entry name" value="N-ACETYLGLUCOSAMINYL-PHOSPHATIDYLINOSITOL DE-N-ACETYLASE-RELATED"/>
    <property type="match status" value="1"/>
</dbReference>
<comment type="caution">
    <text evidence="1">The sequence shown here is derived from an EMBL/GenBank/DDBJ whole genome shotgun (WGS) entry which is preliminary data.</text>
</comment>
<dbReference type="RefSeq" id="WP_377355644.1">
    <property type="nucleotide sequence ID" value="NZ_JBHTCM010000004.1"/>
</dbReference>
<dbReference type="PANTHER" id="PTHR12993:SF29">
    <property type="entry name" value="BLR3841 PROTEIN"/>
    <property type="match status" value="1"/>
</dbReference>
<accession>A0ABW2KQP4</accession>
<proteinExistence type="predicted"/>
<dbReference type="EC" id="3.5.1.-" evidence="1"/>
<reference evidence="2" key="1">
    <citation type="journal article" date="2019" name="Int. J. Syst. Evol. Microbiol.">
        <title>The Global Catalogue of Microorganisms (GCM) 10K type strain sequencing project: providing services to taxonomists for standard genome sequencing and annotation.</title>
        <authorList>
            <consortium name="The Broad Institute Genomics Platform"/>
            <consortium name="The Broad Institute Genome Sequencing Center for Infectious Disease"/>
            <person name="Wu L."/>
            <person name="Ma J."/>
        </authorList>
    </citation>
    <scope>NUCLEOTIDE SEQUENCE [LARGE SCALE GENOMIC DNA]</scope>
    <source>
        <strain evidence="2">CGMCC 1.16275</strain>
    </source>
</reference>
<evidence type="ECO:0000313" key="1">
    <source>
        <dbReference type="EMBL" id="MFC7331705.1"/>
    </source>
</evidence>
<dbReference type="SUPFAM" id="SSF102588">
    <property type="entry name" value="LmbE-like"/>
    <property type="match status" value="1"/>
</dbReference>
<dbReference type="Gene3D" id="3.40.50.10320">
    <property type="entry name" value="LmbE-like"/>
    <property type="match status" value="1"/>
</dbReference>
<evidence type="ECO:0000313" key="2">
    <source>
        <dbReference type="Proteomes" id="UP001596456"/>
    </source>
</evidence>
<dbReference type="EMBL" id="JBHTCM010000004">
    <property type="protein sequence ID" value="MFC7331705.1"/>
    <property type="molecule type" value="Genomic_DNA"/>
</dbReference>